<name>A0ABN8G507_9BACL</name>
<accession>A0ABN8G507</accession>
<gene>
    <name evidence="2" type="ORF">PAECIP111891_00984</name>
</gene>
<dbReference type="InterPro" id="IPR001466">
    <property type="entry name" value="Beta-lactam-related"/>
</dbReference>
<dbReference type="Pfam" id="PF00144">
    <property type="entry name" value="Beta-lactamase"/>
    <property type="match status" value="1"/>
</dbReference>
<comment type="caution">
    <text evidence="2">The sequence shown here is derived from an EMBL/GenBank/DDBJ whole genome shotgun (WGS) entry which is preliminary data.</text>
</comment>
<evidence type="ECO:0000313" key="3">
    <source>
        <dbReference type="Proteomes" id="UP000838821"/>
    </source>
</evidence>
<reference evidence="2" key="1">
    <citation type="submission" date="2022-01" db="EMBL/GenBank/DDBJ databases">
        <authorList>
            <person name="Criscuolo A."/>
        </authorList>
    </citation>
    <scope>NUCLEOTIDE SEQUENCE</scope>
    <source>
        <strain evidence="2">CIP111891</strain>
    </source>
</reference>
<protein>
    <recommendedName>
        <fullName evidence="1">Beta-lactamase-related domain-containing protein</fullName>
    </recommendedName>
</protein>
<sequence>MNFSNLLKELEPANLVSCLISQRGQITFEQYREPHLAETIAKINSCTKSILSALYCIAMDQGLLPAPETPASVFFPQFAKDRASHKSEITLLHLLTMTSGLDWTEFGGQNSFPRMTRTPNWVDFVLEQPLSDLPGTKMSYNSGGSQLLSAILAQATGMSVARYAELTLFEPLGIESYSWEQDPQGIHTGGFGLSLRPIDMLKFGQLYLQQGKWGNTQLISQELVALSTRSAVRAEAPRRGSYGWHWWTDTYPDRTDNDASLQSLNYFNAYGFGGQCIYILPSIETVVVLTNDQRKKSKIPLQVFRQCVAPYLLELVEGSITK</sequence>
<feature type="domain" description="Beta-lactamase-related" evidence="1">
    <location>
        <begin position="17"/>
        <end position="293"/>
    </location>
</feature>
<dbReference type="PANTHER" id="PTHR43283:SF7">
    <property type="entry name" value="BETA-LACTAMASE-RELATED DOMAIN-CONTAINING PROTEIN"/>
    <property type="match status" value="1"/>
</dbReference>
<dbReference type="InterPro" id="IPR050789">
    <property type="entry name" value="Diverse_Enzym_Activities"/>
</dbReference>
<dbReference type="RefSeq" id="WP_236285142.1">
    <property type="nucleotide sequence ID" value="NZ_CAKMMW010000002.1"/>
</dbReference>
<dbReference type="SUPFAM" id="SSF56601">
    <property type="entry name" value="beta-lactamase/transpeptidase-like"/>
    <property type="match status" value="1"/>
</dbReference>
<dbReference type="InterPro" id="IPR012338">
    <property type="entry name" value="Beta-lactam/transpept-like"/>
</dbReference>
<dbReference type="EMBL" id="CAKMMW010000002">
    <property type="protein sequence ID" value="CAH1196878.1"/>
    <property type="molecule type" value="Genomic_DNA"/>
</dbReference>
<keyword evidence="3" id="KW-1185">Reference proteome</keyword>
<proteinExistence type="predicted"/>
<evidence type="ECO:0000259" key="1">
    <source>
        <dbReference type="Pfam" id="PF00144"/>
    </source>
</evidence>
<evidence type="ECO:0000313" key="2">
    <source>
        <dbReference type="EMBL" id="CAH1196878.1"/>
    </source>
</evidence>
<dbReference type="Proteomes" id="UP000838821">
    <property type="component" value="Unassembled WGS sequence"/>
</dbReference>
<dbReference type="PANTHER" id="PTHR43283">
    <property type="entry name" value="BETA-LACTAMASE-RELATED"/>
    <property type="match status" value="1"/>
</dbReference>
<dbReference type="Gene3D" id="3.40.710.10">
    <property type="entry name" value="DD-peptidase/beta-lactamase superfamily"/>
    <property type="match status" value="1"/>
</dbReference>
<organism evidence="2 3">
    <name type="scientific">Paenibacillus allorhizoplanae</name>
    <dbReference type="NCBI Taxonomy" id="2905648"/>
    <lineage>
        <taxon>Bacteria</taxon>
        <taxon>Bacillati</taxon>
        <taxon>Bacillota</taxon>
        <taxon>Bacilli</taxon>
        <taxon>Bacillales</taxon>
        <taxon>Paenibacillaceae</taxon>
        <taxon>Paenibacillus</taxon>
    </lineage>
</organism>